<proteinExistence type="predicted"/>
<dbReference type="AlphaFoldDB" id="J3MCN9"/>
<name>J3MCN9_ORYBR</name>
<dbReference type="EnsemblPlants" id="OB06G17830.1">
    <property type="protein sequence ID" value="OB06G17830.1"/>
    <property type="gene ID" value="OB06G17830"/>
</dbReference>
<keyword evidence="2" id="KW-1185">Reference proteome</keyword>
<sequence length="100" mass="10744">MAPGIAIAEAHGGGLSNSVHGAPCWPASMTKLQSTNRKVPENPLYVLIHHSHHVHGTTSNSVQWTSVGAPFNENKQEKVVVVECRGPDAARLQNIEHLHG</sequence>
<evidence type="ECO:0000313" key="1">
    <source>
        <dbReference type="EnsemblPlants" id="OB06G17830.1"/>
    </source>
</evidence>
<organism evidence="1">
    <name type="scientific">Oryza brachyantha</name>
    <name type="common">malo sina</name>
    <dbReference type="NCBI Taxonomy" id="4533"/>
    <lineage>
        <taxon>Eukaryota</taxon>
        <taxon>Viridiplantae</taxon>
        <taxon>Streptophyta</taxon>
        <taxon>Embryophyta</taxon>
        <taxon>Tracheophyta</taxon>
        <taxon>Spermatophyta</taxon>
        <taxon>Magnoliopsida</taxon>
        <taxon>Liliopsida</taxon>
        <taxon>Poales</taxon>
        <taxon>Poaceae</taxon>
        <taxon>BOP clade</taxon>
        <taxon>Oryzoideae</taxon>
        <taxon>Oryzeae</taxon>
        <taxon>Oryzinae</taxon>
        <taxon>Oryza</taxon>
    </lineage>
</organism>
<dbReference type="Proteomes" id="UP000006038">
    <property type="component" value="Chromosome 6"/>
</dbReference>
<dbReference type="Gramene" id="OB06G17830.1">
    <property type="protein sequence ID" value="OB06G17830.1"/>
    <property type="gene ID" value="OB06G17830"/>
</dbReference>
<accession>J3MCN9</accession>
<dbReference type="HOGENOM" id="CLU_2310428_0_0_1"/>
<evidence type="ECO:0000313" key="2">
    <source>
        <dbReference type="Proteomes" id="UP000006038"/>
    </source>
</evidence>
<reference evidence="1" key="1">
    <citation type="journal article" date="2013" name="Nat. Commun.">
        <title>Whole-genome sequencing of Oryza brachyantha reveals mechanisms underlying Oryza genome evolution.</title>
        <authorList>
            <person name="Chen J."/>
            <person name="Huang Q."/>
            <person name="Gao D."/>
            <person name="Wang J."/>
            <person name="Lang Y."/>
            <person name="Liu T."/>
            <person name="Li B."/>
            <person name="Bai Z."/>
            <person name="Luis Goicoechea J."/>
            <person name="Liang C."/>
            <person name="Chen C."/>
            <person name="Zhang W."/>
            <person name="Sun S."/>
            <person name="Liao Y."/>
            <person name="Zhang X."/>
            <person name="Yang L."/>
            <person name="Song C."/>
            <person name="Wang M."/>
            <person name="Shi J."/>
            <person name="Liu G."/>
            <person name="Liu J."/>
            <person name="Zhou H."/>
            <person name="Zhou W."/>
            <person name="Yu Q."/>
            <person name="An N."/>
            <person name="Chen Y."/>
            <person name="Cai Q."/>
            <person name="Wang B."/>
            <person name="Liu B."/>
            <person name="Min J."/>
            <person name="Huang Y."/>
            <person name="Wu H."/>
            <person name="Li Z."/>
            <person name="Zhang Y."/>
            <person name="Yin Y."/>
            <person name="Song W."/>
            <person name="Jiang J."/>
            <person name="Jackson S.A."/>
            <person name="Wing R.A."/>
            <person name="Wang J."/>
            <person name="Chen M."/>
        </authorList>
    </citation>
    <scope>NUCLEOTIDE SEQUENCE [LARGE SCALE GENOMIC DNA]</scope>
    <source>
        <strain evidence="1">cv. IRGC 101232</strain>
    </source>
</reference>
<reference evidence="1" key="2">
    <citation type="submission" date="2013-04" db="UniProtKB">
        <authorList>
            <consortium name="EnsemblPlants"/>
        </authorList>
    </citation>
    <scope>IDENTIFICATION</scope>
</reference>
<protein>
    <submittedName>
        <fullName evidence="1">Uncharacterized protein</fullName>
    </submittedName>
</protein>